<keyword evidence="4" id="KW-1185">Reference proteome</keyword>
<protein>
    <submittedName>
        <fullName evidence="3">Uncharacterized protein</fullName>
    </submittedName>
</protein>
<keyword evidence="2" id="KW-1133">Transmembrane helix</keyword>
<keyword evidence="2" id="KW-0472">Membrane</keyword>
<dbReference type="GO" id="GO:0009507">
    <property type="term" value="C:chloroplast"/>
    <property type="evidence" value="ECO:0007669"/>
    <property type="project" value="TreeGrafter"/>
</dbReference>
<dbReference type="EMBL" id="JBEDUW010000252">
    <property type="protein sequence ID" value="KAK9902503.1"/>
    <property type="molecule type" value="Genomic_DNA"/>
</dbReference>
<dbReference type="PANTHER" id="PTHR36374:SF1">
    <property type="entry name" value="OS01G0969000 PROTEIN"/>
    <property type="match status" value="1"/>
</dbReference>
<dbReference type="AlphaFoldDB" id="A0AAW1VKD8"/>
<accession>A0AAW1VKD8</accession>
<proteinExistence type="predicted"/>
<evidence type="ECO:0000313" key="3">
    <source>
        <dbReference type="EMBL" id="KAK9902503.1"/>
    </source>
</evidence>
<name>A0AAW1VKD8_RUBAR</name>
<evidence type="ECO:0000256" key="2">
    <source>
        <dbReference type="SAM" id="Phobius"/>
    </source>
</evidence>
<organism evidence="3 4">
    <name type="scientific">Rubus argutus</name>
    <name type="common">Southern blackberry</name>
    <dbReference type="NCBI Taxonomy" id="59490"/>
    <lineage>
        <taxon>Eukaryota</taxon>
        <taxon>Viridiplantae</taxon>
        <taxon>Streptophyta</taxon>
        <taxon>Embryophyta</taxon>
        <taxon>Tracheophyta</taxon>
        <taxon>Spermatophyta</taxon>
        <taxon>Magnoliopsida</taxon>
        <taxon>eudicotyledons</taxon>
        <taxon>Gunneridae</taxon>
        <taxon>Pentapetalae</taxon>
        <taxon>rosids</taxon>
        <taxon>fabids</taxon>
        <taxon>Rosales</taxon>
        <taxon>Rosaceae</taxon>
        <taxon>Rosoideae</taxon>
        <taxon>Rosoideae incertae sedis</taxon>
        <taxon>Rubus</taxon>
    </lineage>
</organism>
<dbReference type="PANTHER" id="PTHR36374">
    <property type="entry name" value="OS01G0969000 PROTEIN"/>
    <property type="match status" value="1"/>
</dbReference>
<comment type="caution">
    <text evidence="3">The sequence shown here is derived from an EMBL/GenBank/DDBJ whole genome shotgun (WGS) entry which is preliminary data.</text>
</comment>
<sequence>MVENTEIVSKEEGPKGPINLFALFPKLKLQFPFWKQQEPQPRLVAVEDEASKTGKPAIAMFPKAEPVVPTVAVETEEPMTRTSNPIIVWQVYALGGFLVLKWIWARWQERRDEKEDENDDEKEDENEDEKGGVF</sequence>
<reference evidence="3 4" key="1">
    <citation type="journal article" date="2023" name="G3 (Bethesda)">
        <title>A chromosome-length genome assembly and annotation of blackberry (Rubus argutus, cv. 'Hillquist').</title>
        <authorList>
            <person name="Bruna T."/>
            <person name="Aryal R."/>
            <person name="Dudchenko O."/>
            <person name="Sargent D.J."/>
            <person name="Mead D."/>
            <person name="Buti M."/>
            <person name="Cavallini A."/>
            <person name="Hytonen T."/>
            <person name="Andres J."/>
            <person name="Pham M."/>
            <person name="Weisz D."/>
            <person name="Mascagni F."/>
            <person name="Usai G."/>
            <person name="Natali L."/>
            <person name="Bassil N."/>
            <person name="Fernandez G.E."/>
            <person name="Lomsadze A."/>
            <person name="Armour M."/>
            <person name="Olukolu B."/>
            <person name="Poorten T."/>
            <person name="Britton C."/>
            <person name="Davik J."/>
            <person name="Ashrafi H."/>
            <person name="Aiden E.L."/>
            <person name="Borodovsky M."/>
            <person name="Worthington M."/>
        </authorList>
    </citation>
    <scope>NUCLEOTIDE SEQUENCE [LARGE SCALE GENOMIC DNA]</scope>
    <source>
        <strain evidence="3">PI 553951</strain>
    </source>
</reference>
<keyword evidence="2" id="KW-0812">Transmembrane</keyword>
<evidence type="ECO:0000256" key="1">
    <source>
        <dbReference type="SAM" id="MobiDB-lite"/>
    </source>
</evidence>
<feature type="transmembrane region" description="Helical" evidence="2">
    <location>
        <begin position="86"/>
        <end position="104"/>
    </location>
</feature>
<dbReference type="Proteomes" id="UP001457282">
    <property type="component" value="Unassembled WGS sequence"/>
</dbReference>
<evidence type="ECO:0000313" key="4">
    <source>
        <dbReference type="Proteomes" id="UP001457282"/>
    </source>
</evidence>
<feature type="compositionally biased region" description="Acidic residues" evidence="1">
    <location>
        <begin position="114"/>
        <end position="128"/>
    </location>
</feature>
<feature type="region of interest" description="Disordered" evidence="1">
    <location>
        <begin position="110"/>
        <end position="134"/>
    </location>
</feature>
<gene>
    <name evidence="3" type="ORF">M0R45_001559</name>
</gene>